<reference evidence="4 5" key="1">
    <citation type="submission" date="2018-05" db="EMBL/GenBank/DDBJ databases">
        <title>Genomic Encyclopedia of Type Strains, Phase IV (KMG-IV): sequencing the most valuable type-strain genomes for metagenomic binning, comparative biology and taxonomic classification.</title>
        <authorList>
            <person name="Goeker M."/>
        </authorList>
    </citation>
    <scope>NUCLEOTIDE SEQUENCE [LARGE SCALE GENOMIC DNA]</scope>
    <source>
        <strain evidence="4 5">DSM 19579</strain>
    </source>
</reference>
<dbReference type="Pfam" id="PF25878">
    <property type="entry name" value="HH_AAEA_pHBA"/>
    <property type="match status" value="1"/>
</dbReference>
<evidence type="ECO:0000259" key="2">
    <source>
        <dbReference type="Pfam" id="PF25878"/>
    </source>
</evidence>
<accession>A0A317PZT8</accession>
<dbReference type="Gene3D" id="2.40.30.170">
    <property type="match status" value="1"/>
</dbReference>
<evidence type="ECO:0000313" key="4">
    <source>
        <dbReference type="EMBL" id="PWW07589.1"/>
    </source>
</evidence>
<keyword evidence="1" id="KW-0472">Membrane</keyword>
<evidence type="ECO:0000313" key="5">
    <source>
        <dbReference type="Proteomes" id="UP000246744"/>
    </source>
</evidence>
<dbReference type="PANTHER" id="PTHR30367">
    <property type="entry name" value="P-HYDROXYBENZOIC ACID EFFLUX PUMP SUBUNIT AAEA-RELATED"/>
    <property type="match status" value="1"/>
</dbReference>
<protein>
    <submittedName>
        <fullName evidence="4">p-hydroxybenzoic acid efflux pump subunit AaeA</fullName>
    </submittedName>
</protein>
<evidence type="ECO:0000259" key="3">
    <source>
        <dbReference type="Pfam" id="PF25963"/>
    </source>
</evidence>
<name>A0A317PZT8_9ENTR</name>
<dbReference type="Gene3D" id="2.40.50.100">
    <property type="match status" value="1"/>
</dbReference>
<dbReference type="InterPro" id="IPR058634">
    <property type="entry name" value="AaeA-lik-b-barrel"/>
</dbReference>
<dbReference type="Gene3D" id="1.10.287.470">
    <property type="entry name" value="Helix hairpin bin"/>
    <property type="match status" value="1"/>
</dbReference>
<dbReference type="SUPFAM" id="SSF111369">
    <property type="entry name" value="HlyD-like secretion proteins"/>
    <property type="match status" value="1"/>
</dbReference>
<evidence type="ECO:0000256" key="1">
    <source>
        <dbReference type="SAM" id="Phobius"/>
    </source>
</evidence>
<proteinExistence type="predicted"/>
<dbReference type="InterPro" id="IPR022871">
    <property type="entry name" value="PHBA_efflux_pump_AaeA"/>
</dbReference>
<organism evidence="4 5">
    <name type="scientific">Mangrovibacter plantisponsor</name>
    <dbReference type="NCBI Taxonomy" id="451513"/>
    <lineage>
        <taxon>Bacteria</taxon>
        <taxon>Pseudomonadati</taxon>
        <taxon>Pseudomonadota</taxon>
        <taxon>Gammaproteobacteria</taxon>
        <taxon>Enterobacterales</taxon>
        <taxon>Enterobacteriaceae</taxon>
        <taxon>Mangrovibacter</taxon>
    </lineage>
</organism>
<comment type="caution">
    <text evidence="4">The sequence shown here is derived from an EMBL/GenBank/DDBJ whole genome shotgun (WGS) entry which is preliminary data.</text>
</comment>
<dbReference type="InterPro" id="IPR058632">
    <property type="entry name" value="HH_AaeA"/>
</dbReference>
<dbReference type="AlphaFoldDB" id="A0A317PZT8"/>
<sequence length="311" mass="34417">MSYLKLNMLLRAAITLTISLVALIAVYKTWIFYTKSPWTRDAYFAADIVSVSPDVSGLINDVYVHDNQMVKEGDILYSVDASRYTQALKQAQSTSAYYAAIMAEKRHEFARREKLGTSILSREALDKALSEALSSEYHWAKSVAVKNLAKIDLERTLIRAPADGWITNLNIYKGEYIHRGKKGVTLVKKCSFYVIAYLEETKFDAIMPGAEALITPLGSAVTLSGVVDSYAAGVTTINLGADTKGISEVNSNLEWVRLAQRIPIRIRLNKDPGNTFPAGTTATVVFNENKGLQPGYSLSLTSFLKRLHEFG</sequence>
<feature type="domain" description="p-hydroxybenzoic acid efflux pump subunit AaeA alpha-helical hairpin" evidence="2">
    <location>
        <begin position="83"/>
        <end position="154"/>
    </location>
</feature>
<gene>
    <name evidence="4" type="ORF">DES37_10812</name>
</gene>
<dbReference type="NCBIfam" id="NF007850">
    <property type="entry name" value="PRK10559.1"/>
    <property type="match status" value="1"/>
</dbReference>
<keyword evidence="5" id="KW-1185">Reference proteome</keyword>
<dbReference type="PANTHER" id="PTHR30367:SF12">
    <property type="entry name" value="P-HYDROXYBENZOIC ACID EFFLUX PUMP SUBUNIT AAEA"/>
    <property type="match status" value="1"/>
</dbReference>
<keyword evidence="1" id="KW-0812">Transmembrane</keyword>
<dbReference type="InterPro" id="IPR050393">
    <property type="entry name" value="MFP_Efflux_Pump"/>
</dbReference>
<feature type="transmembrane region" description="Helical" evidence="1">
    <location>
        <begin position="12"/>
        <end position="33"/>
    </location>
</feature>
<feature type="domain" description="p-hydroxybenzoic acid efflux pump subunit AaeA-like beta-barrel" evidence="3">
    <location>
        <begin position="191"/>
        <end position="286"/>
    </location>
</feature>
<dbReference type="Pfam" id="PF25963">
    <property type="entry name" value="Beta-barrel_AAEA"/>
    <property type="match status" value="1"/>
</dbReference>
<dbReference type="EMBL" id="QGTS01000008">
    <property type="protein sequence ID" value="PWW07589.1"/>
    <property type="molecule type" value="Genomic_DNA"/>
</dbReference>
<dbReference type="Proteomes" id="UP000246744">
    <property type="component" value="Unassembled WGS sequence"/>
</dbReference>
<keyword evidence="1" id="KW-1133">Transmembrane helix</keyword>